<dbReference type="Proteomes" id="UP000507470">
    <property type="component" value="Unassembled WGS sequence"/>
</dbReference>
<dbReference type="Pfam" id="PF00643">
    <property type="entry name" value="zf-B_box"/>
    <property type="match status" value="1"/>
</dbReference>
<dbReference type="AlphaFoldDB" id="A0A6J8C977"/>
<feature type="domain" description="B box-type" evidence="3">
    <location>
        <begin position="66"/>
        <end position="107"/>
    </location>
</feature>
<feature type="region of interest" description="Disordered" evidence="2">
    <location>
        <begin position="370"/>
        <end position="401"/>
    </location>
</feature>
<keyword evidence="5" id="KW-1185">Reference proteome</keyword>
<evidence type="ECO:0000313" key="5">
    <source>
        <dbReference type="Proteomes" id="UP000507470"/>
    </source>
</evidence>
<organism evidence="4 5">
    <name type="scientific">Mytilus coruscus</name>
    <name type="common">Sea mussel</name>
    <dbReference type="NCBI Taxonomy" id="42192"/>
    <lineage>
        <taxon>Eukaryota</taxon>
        <taxon>Metazoa</taxon>
        <taxon>Spiralia</taxon>
        <taxon>Lophotrochozoa</taxon>
        <taxon>Mollusca</taxon>
        <taxon>Bivalvia</taxon>
        <taxon>Autobranchia</taxon>
        <taxon>Pteriomorphia</taxon>
        <taxon>Mytilida</taxon>
        <taxon>Mytiloidea</taxon>
        <taxon>Mytilidae</taxon>
        <taxon>Mytilinae</taxon>
        <taxon>Mytilus</taxon>
    </lineage>
</organism>
<keyword evidence="1" id="KW-0863">Zinc-finger</keyword>
<feature type="domain" description="B box-type" evidence="3">
    <location>
        <begin position="11"/>
        <end position="57"/>
    </location>
</feature>
<keyword evidence="1" id="KW-0479">Metal-binding</keyword>
<dbReference type="CDD" id="cd19757">
    <property type="entry name" value="Bbox1"/>
    <property type="match status" value="1"/>
</dbReference>
<evidence type="ECO:0000313" key="4">
    <source>
        <dbReference type="EMBL" id="CAC5392948.1"/>
    </source>
</evidence>
<name>A0A6J8C977_MYTCO</name>
<evidence type="ECO:0000256" key="1">
    <source>
        <dbReference type="PROSITE-ProRule" id="PRU00024"/>
    </source>
</evidence>
<dbReference type="GO" id="GO:0008270">
    <property type="term" value="F:zinc ion binding"/>
    <property type="evidence" value="ECO:0007669"/>
    <property type="project" value="UniProtKB-KW"/>
</dbReference>
<evidence type="ECO:0000256" key="2">
    <source>
        <dbReference type="SAM" id="MobiDB-lite"/>
    </source>
</evidence>
<accession>A0A6J8C977</accession>
<dbReference type="OrthoDB" id="6095754at2759"/>
<sequence length="401" mass="46699">MAFASSIQKGQIPVGCELCKGQNKIQFKCIDCELLMCCECMDRVHLRIAKDHQITDIKDIGKHVTFSEIKCETHTGQACCLFCQTCKTFICIKCVAKVHNGHKLIEEEDYNEGKVEIKPKQQSKIKFEISKEYTTDLTSIHFTAVCSDGSIWIGDNTRSKLQHVKLREDRTEIQQMYARWTLQNSVCIQDTTDVCQMDTSEQYVYKRCMPDGHFRTVSVYKIQQMYARWTLQNSVCIQDTTDENKKKYAKVIEQFDKYFIVRRNEAKFNKRKQDDDEGVESFVTSLYTLTEHCGYNDLRQEMIRDRIVVGIKDSNLSLKMQLDPSLLLRKQTDMARQSESVKKQQAIMRCDNPNSNVDAVKSKFNKTKFVKKQKQPFHSQQKAGCQRCGNRQYHPREKMPS</sequence>
<dbReference type="InterPro" id="IPR000315">
    <property type="entry name" value="Znf_B-box"/>
</dbReference>
<dbReference type="Gene3D" id="3.30.160.60">
    <property type="entry name" value="Classic Zinc Finger"/>
    <property type="match status" value="1"/>
</dbReference>
<dbReference type="PROSITE" id="PS50119">
    <property type="entry name" value="ZF_BBOX"/>
    <property type="match status" value="2"/>
</dbReference>
<reference evidence="4 5" key="1">
    <citation type="submission" date="2020-06" db="EMBL/GenBank/DDBJ databases">
        <authorList>
            <person name="Li R."/>
            <person name="Bekaert M."/>
        </authorList>
    </citation>
    <scope>NUCLEOTIDE SEQUENCE [LARGE SCALE GENOMIC DNA]</scope>
    <source>
        <strain evidence="5">wild</strain>
    </source>
</reference>
<evidence type="ECO:0000259" key="3">
    <source>
        <dbReference type="PROSITE" id="PS50119"/>
    </source>
</evidence>
<gene>
    <name evidence="4" type="ORF">MCOR_27847</name>
</gene>
<dbReference type="SUPFAM" id="SSF57845">
    <property type="entry name" value="B-box zinc-binding domain"/>
    <property type="match status" value="1"/>
</dbReference>
<keyword evidence="1" id="KW-0862">Zinc</keyword>
<protein>
    <recommendedName>
        <fullName evidence="3">B box-type domain-containing protein</fullName>
    </recommendedName>
</protein>
<dbReference type="SMART" id="SM00336">
    <property type="entry name" value="BBOX"/>
    <property type="match status" value="2"/>
</dbReference>
<dbReference type="EMBL" id="CACVKT020005106">
    <property type="protein sequence ID" value="CAC5392948.1"/>
    <property type="molecule type" value="Genomic_DNA"/>
</dbReference>
<proteinExistence type="predicted"/>
<dbReference type="PANTHER" id="PTHR33198:SF20">
    <property type="entry name" value="RETROTRANSPOSON GAG DOMAIN-CONTAINING PROTEIN"/>
    <property type="match status" value="1"/>
</dbReference>
<dbReference type="PANTHER" id="PTHR33198">
    <property type="entry name" value="ANK_REP_REGION DOMAIN-CONTAINING PROTEIN-RELATED"/>
    <property type="match status" value="1"/>
</dbReference>